<accession>A0A174VTA4</accession>
<dbReference type="AlphaFoldDB" id="A0A174VTA4"/>
<gene>
    <name evidence="2" type="ORF">GKE97_21680</name>
    <name evidence="1" type="ORF">PND83_19850</name>
</gene>
<evidence type="ECO:0000313" key="1">
    <source>
        <dbReference type="EMBL" id="MDB7908243.1"/>
    </source>
</evidence>
<sequence>MAIKVYGSNICPGTMRFVSILTAHGIMPQFINVTGSIDHLKEFITFRDTSPLYDGMRGSGAIGFPLVQLEDGTYTRDVNTVLAGLGIDEKMEFSK</sequence>
<name>A0A174VTA4_FLAPL</name>
<protein>
    <submittedName>
        <fullName evidence="2">Glutaredoxin</fullName>
    </submittedName>
</protein>
<dbReference type="Proteomes" id="UP001211006">
    <property type="component" value="Unassembled WGS sequence"/>
</dbReference>
<organism evidence="2 3">
    <name type="scientific">Flavonifractor plautii</name>
    <name type="common">Fusobacterium plautii</name>
    <dbReference type="NCBI Taxonomy" id="292800"/>
    <lineage>
        <taxon>Bacteria</taxon>
        <taxon>Bacillati</taxon>
        <taxon>Bacillota</taxon>
        <taxon>Clostridia</taxon>
        <taxon>Eubacteriales</taxon>
        <taxon>Oscillospiraceae</taxon>
        <taxon>Flavonifractor</taxon>
    </lineage>
</organism>
<reference evidence="2 3" key="1">
    <citation type="journal article" date="2019" name="Nat. Med.">
        <title>A library of human gut bacterial isolates paired with longitudinal multiomics data enables mechanistic microbiome research.</title>
        <authorList>
            <person name="Poyet M."/>
            <person name="Groussin M."/>
            <person name="Gibbons S.M."/>
            <person name="Avila-Pacheco J."/>
            <person name="Jiang X."/>
            <person name="Kearney S.M."/>
            <person name="Perrotta A.R."/>
            <person name="Berdy B."/>
            <person name="Zhao S."/>
            <person name="Lieberman T.D."/>
            <person name="Swanson P.K."/>
            <person name="Smith M."/>
            <person name="Roesemann S."/>
            <person name="Alexander J.E."/>
            <person name="Rich S.A."/>
            <person name="Livny J."/>
            <person name="Vlamakis H."/>
            <person name="Clish C."/>
            <person name="Bullock K."/>
            <person name="Deik A."/>
            <person name="Scott J."/>
            <person name="Pierce K.A."/>
            <person name="Xavier R.J."/>
            <person name="Alm E.J."/>
        </authorList>
    </citation>
    <scope>NUCLEOTIDE SEQUENCE [LARGE SCALE GENOMIC DNA]</scope>
    <source>
        <strain evidence="2 3">BIOML-A2</strain>
    </source>
</reference>
<dbReference type="Proteomes" id="UP000434475">
    <property type="component" value="Unassembled WGS sequence"/>
</dbReference>
<proteinExistence type="predicted"/>
<dbReference type="EMBL" id="WKPR01000033">
    <property type="protein sequence ID" value="MSB22088.1"/>
    <property type="molecule type" value="Genomic_DNA"/>
</dbReference>
<evidence type="ECO:0000313" key="3">
    <source>
        <dbReference type="Proteomes" id="UP000434475"/>
    </source>
</evidence>
<comment type="caution">
    <text evidence="2">The sequence shown here is derived from an EMBL/GenBank/DDBJ whole genome shotgun (WGS) entry which is preliminary data.</text>
</comment>
<evidence type="ECO:0000313" key="2">
    <source>
        <dbReference type="EMBL" id="MSB22088.1"/>
    </source>
</evidence>
<reference evidence="1" key="2">
    <citation type="submission" date="2023-01" db="EMBL/GenBank/DDBJ databases">
        <title>Human gut microbiome strain richness.</title>
        <authorList>
            <person name="Chen-Liaw A."/>
        </authorList>
    </citation>
    <scope>NUCLEOTIDE SEQUENCE</scope>
    <source>
        <strain evidence="1">2225st1_A6_2225SCRN_200828</strain>
    </source>
</reference>
<dbReference type="RefSeq" id="WP_009260725.1">
    <property type="nucleotide sequence ID" value="NZ_BAABXT010000001.1"/>
</dbReference>
<dbReference type="EMBL" id="JAQLWO010000029">
    <property type="protein sequence ID" value="MDB7908243.1"/>
    <property type="molecule type" value="Genomic_DNA"/>
</dbReference>